<gene>
    <name evidence="2" type="ORF">IAA84_08380</name>
</gene>
<dbReference type="EMBL" id="DVJN01000168">
    <property type="protein sequence ID" value="HIS93014.1"/>
    <property type="molecule type" value="Genomic_DNA"/>
</dbReference>
<feature type="domain" description="4Fe-4S ferredoxin-type" evidence="1">
    <location>
        <begin position="205"/>
        <end position="235"/>
    </location>
</feature>
<protein>
    <recommendedName>
        <fullName evidence="1">4Fe-4S ferredoxin-type domain-containing protein</fullName>
    </recommendedName>
</protein>
<proteinExistence type="predicted"/>
<dbReference type="PANTHER" id="PTHR42827">
    <property type="entry name" value="IRON-SULFUR CLUSTER-BINDING PROTEIN-RELATED"/>
    <property type="match status" value="1"/>
</dbReference>
<accession>A0A9D1K5Z3</accession>
<dbReference type="Proteomes" id="UP000824140">
    <property type="component" value="Unassembled WGS sequence"/>
</dbReference>
<reference evidence="2" key="1">
    <citation type="submission" date="2020-10" db="EMBL/GenBank/DDBJ databases">
        <authorList>
            <person name="Gilroy R."/>
        </authorList>
    </citation>
    <scope>NUCLEOTIDE SEQUENCE</scope>
    <source>
        <strain evidence="2">13766</strain>
    </source>
</reference>
<name>A0A9D1K5Z3_9FIRM</name>
<sequence>MLSSESIKQVALAAGADLCGIGSMDRFEGAPPDMDPRRLFPEAKSVIGMAFRIPRGVQQGIENGTQFYQYPSMAYGGINEIFAPSVLYRVGQFIEDHGYEAMVYRNTGARSNVSDMDGTPGNTISPEEQIESMEHQKTNTAHHRTVQFSRPTRADTSAPDLQFHFRLAGVACGLGEIGWSKMFLSPQFGPLQRLAFIFTDAPLKPDPLYDGEPICRRCMACVRQCPGSCLSETESVTVYVGGKRCEWAKLDEWKCYAFYTHGGRYYNPFVPREVFDRNEGGVLDVLEGKAKANEQNVASVYLALQKYFPSWVGYNMARCGGCIRACVSMLEKKGGCLEGRFHEPLRKGKAWKMDR</sequence>
<reference evidence="2" key="2">
    <citation type="journal article" date="2021" name="PeerJ">
        <title>Extensive microbial diversity within the chicken gut microbiome revealed by metagenomics and culture.</title>
        <authorList>
            <person name="Gilroy R."/>
            <person name="Ravi A."/>
            <person name="Getino M."/>
            <person name="Pursley I."/>
            <person name="Horton D.L."/>
            <person name="Alikhan N.F."/>
            <person name="Baker D."/>
            <person name="Gharbi K."/>
            <person name="Hall N."/>
            <person name="Watson M."/>
            <person name="Adriaenssens E.M."/>
            <person name="Foster-Nyarko E."/>
            <person name="Jarju S."/>
            <person name="Secka A."/>
            <person name="Antonio M."/>
            <person name="Oren A."/>
            <person name="Chaudhuri R.R."/>
            <person name="La Ragione R."/>
            <person name="Hildebrand F."/>
            <person name="Pallen M.J."/>
        </authorList>
    </citation>
    <scope>NUCLEOTIDE SEQUENCE</scope>
    <source>
        <strain evidence="2">13766</strain>
    </source>
</reference>
<dbReference type="AlphaFoldDB" id="A0A9D1K5Z3"/>
<evidence type="ECO:0000313" key="2">
    <source>
        <dbReference type="EMBL" id="HIS93014.1"/>
    </source>
</evidence>
<organism evidence="2 3">
    <name type="scientific">Candidatus Alectryocaccomicrobium excrementavium</name>
    <dbReference type="NCBI Taxonomy" id="2840668"/>
    <lineage>
        <taxon>Bacteria</taxon>
        <taxon>Bacillati</taxon>
        <taxon>Bacillota</taxon>
        <taxon>Clostridia</taxon>
        <taxon>Candidatus Alectryocaccomicrobium</taxon>
    </lineage>
</organism>
<comment type="caution">
    <text evidence="2">The sequence shown here is derived from an EMBL/GenBank/DDBJ whole genome shotgun (WGS) entry which is preliminary data.</text>
</comment>
<dbReference type="PANTHER" id="PTHR42827:SF1">
    <property type="entry name" value="IRON-SULFUR CLUSTER-BINDING PROTEIN"/>
    <property type="match status" value="1"/>
</dbReference>
<dbReference type="InterPro" id="IPR017896">
    <property type="entry name" value="4Fe4S_Fe-S-bd"/>
</dbReference>
<dbReference type="PROSITE" id="PS51379">
    <property type="entry name" value="4FE4S_FER_2"/>
    <property type="match status" value="1"/>
</dbReference>
<evidence type="ECO:0000259" key="1">
    <source>
        <dbReference type="PROSITE" id="PS51379"/>
    </source>
</evidence>
<evidence type="ECO:0000313" key="3">
    <source>
        <dbReference type="Proteomes" id="UP000824140"/>
    </source>
</evidence>